<feature type="transmembrane region" description="Helical" evidence="1">
    <location>
        <begin position="255"/>
        <end position="274"/>
    </location>
</feature>
<dbReference type="EMBL" id="FQXS01000023">
    <property type="protein sequence ID" value="SHI03218.1"/>
    <property type="molecule type" value="Genomic_DNA"/>
</dbReference>
<name>A0A1M5XUK0_9BACT</name>
<proteinExistence type="predicted"/>
<protein>
    <submittedName>
        <fullName evidence="2">Glycosyltransferase family 25 (LPS biosynthesis protein)</fullName>
    </submittedName>
</protein>
<dbReference type="STRING" id="1121409.SAMN02745124_03345"/>
<accession>A0A1M5XUK0</accession>
<dbReference type="GO" id="GO:0016740">
    <property type="term" value="F:transferase activity"/>
    <property type="evidence" value="ECO:0007669"/>
    <property type="project" value="UniProtKB-KW"/>
</dbReference>
<sequence length="275" mass="31190">MTIFQGSLKVFPPVHTSKMDWNSATTKGEDHSVTAATTGAWSFFDRIYCISLKNRTDRRATAQAHFSRVGLADAVQFVLVDKDLGDSERGIYESHRLCMKMGLAAGARRMLIFEDDAVFHRVSPALIEDMISFLEANDDWQFFFLGCLVNRSEKTAFQSVVRIEYRSLAHAYAVTAACARELVEHHPWSGIAFDAMLRDMQSKQMYALYPSVAFQSNAASDNDRYLPLDRFRRFCGGLKQIQRANEFYQRHKRTIIAAHLLALLVIGLACFQAIL</sequence>
<dbReference type="Proteomes" id="UP000184139">
    <property type="component" value="Unassembled WGS sequence"/>
</dbReference>
<keyword evidence="1" id="KW-1133">Transmembrane helix</keyword>
<evidence type="ECO:0000313" key="2">
    <source>
        <dbReference type="EMBL" id="SHI03218.1"/>
    </source>
</evidence>
<keyword evidence="3" id="KW-1185">Reference proteome</keyword>
<organism evidence="2 3">
    <name type="scientific">Desulfofustis glycolicus DSM 9705</name>
    <dbReference type="NCBI Taxonomy" id="1121409"/>
    <lineage>
        <taxon>Bacteria</taxon>
        <taxon>Pseudomonadati</taxon>
        <taxon>Thermodesulfobacteriota</taxon>
        <taxon>Desulfobulbia</taxon>
        <taxon>Desulfobulbales</taxon>
        <taxon>Desulfocapsaceae</taxon>
        <taxon>Desulfofustis</taxon>
    </lineage>
</organism>
<keyword evidence="1" id="KW-0812">Transmembrane</keyword>
<evidence type="ECO:0000313" key="3">
    <source>
        <dbReference type="Proteomes" id="UP000184139"/>
    </source>
</evidence>
<keyword evidence="2" id="KW-0808">Transferase</keyword>
<gene>
    <name evidence="2" type="ORF">SAMN02745124_03345</name>
</gene>
<reference evidence="2 3" key="1">
    <citation type="submission" date="2016-11" db="EMBL/GenBank/DDBJ databases">
        <authorList>
            <person name="Jaros S."/>
            <person name="Januszkiewicz K."/>
            <person name="Wedrychowicz H."/>
        </authorList>
    </citation>
    <scope>NUCLEOTIDE SEQUENCE [LARGE SCALE GENOMIC DNA]</scope>
    <source>
        <strain evidence="2 3">DSM 9705</strain>
    </source>
</reference>
<keyword evidence="1" id="KW-0472">Membrane</keyword>
<evidence type="ECO:0000256" key="1">
    <source>
        <dbReference type="SAM" id="Phobius"/>
    </source>
</evidence>
<dbReference type="AlphaFoldDB" id="A0A1M5XUK0"/>